<sequence>EQVPPSSSSSSAPLHSGPQCISASSDHSRPRRGLRSRRLERRSKDAAKLLLLYDENILDNDPHRDSKDAAFAHSYLNRVCEALQDVPGQVEEFVSLLNKFELVADGQEVVLLFRKLRLILGHRTDLLRDFAAFLRPDQALQCGLVSC</sequence>
<proteinExistence type="predicted"/>
<evidence type="ECO:0000313" key="7">
    <source>
        <dbReference type="Proteomes" id="UP000001038"/>
    </source>
</evidence>
<keyword evidence="7" id="KW-1185">Reference proteome</keyword>
<dbReference type="InterPro" id="IPR036600">
    <property type="entry name" value="PAH_sf"/>
</dbReference>
<dbReference type="Gene3D" id="1.20.1160.11">
    <property type="entry name" value="Paired amphipathic helix"/>
    <property type="match status" value="1"/>
</dbReference>
<evidence type="ECO:0000313" key="6">
    <source>
        <dbReference type="Ensembl" id="ENSORLP00000034311.1"/>
    </source>
</evidence>
<keyword evidence="4" id="KW-0539">Nucleus</keyword>
<keyword evidence="2" id="KW-0805">Transcription regulation</keyword>
<evidence type="ECO:0000256" key="4">
    <source>
        <dbReference type="ARBA" id="ARBA00023242"/>
    </source>
</evidence>
<dbReference type="PANTHER" id="PTHR16088">
    <property type="entry name" value="YY1 ASSOCIATED PROTEIN-RELATED"/>
    <property type="match status" value="1"/>
</dbReference>
<evidence type="ECO:0000256" key="3">
    <source>
        <dbReference type="ARBA" id="ARBA00023163"/>
    </source>
</evidence>
<name>A0A3B3HRM4_ORYLA</name>
<dbReference type="PANTHER" id="PTHR16088:SF3">
    <property type="entry name" value="GON-4-LIKE PROTEIN"/>
    <property type="match status" value="1"/>
</dbReference>
<protein>
    <submittedName>
        <fullName evidence="6">Uncharacterized protein</fullName>
    </submittedName>
</protein>
<dbReference type="STRING" id="8090.ENSORLP00000034311"/>
<feature type="region of interest" description="Disordered" evidence="5">
    <location>
        <begin position="1"/>
        <end position="40"/>
    </location>
</feature>
<feature type="compositionally biased region" description="Low complexity" evidence="5">
    <location>
        <begin position="1"/>
        <end position="11"/>
    </location>
</feature>
<evidence type="ECO:0000256" key="2">
    <source>
        <dbReference type="ARBA" id="ARBA00023015"/>
    </source>
</evidence>
<dbReference type="GeneTree" id="ENSGT00940000164105"/>
<dbReference type="Proteomes" id="UP000001038">
    <property type="component" value="Chromosome 16"/>
</dbReference>
<feature type="compositionally biased region" description="Basic residues" evidence="5">
    <location>
        <begin position="29"/>
        <end position="40"/>
    </location>
</feature>
<evidence type="ECO:0000256" key="1">
    <source>
        <dbReference type="ARBA" id="ARBA00004123"/>
    </source>
</evidence>
<dbReference type="InterPro" id="IPR052435">
    <property type="entry name" value="YY1-Transcr_Regul"/>
</dbReference>
<dbReference type="InParanoid" id="A0A3B3HRM4"/>
<comment type="subcellular location">
    <subcellularLocation>
        <location evidence="1">Nucleus</location>
    </subcellularLocation>
</comment>
<dbReference type="Ensembl" id="ENSORLT00000027228.1">
    <property type="protein sequence ID" value="ENSORLP00000034311.1"/>
    <property type="gene ID" value="ENSORLG00000029792.1"/>
</dbReference>
<dbReference type="GO" id="GO:0005634">
    <property type="term" value="C:nucleus"/>
    <property type="evidence" value="ECO:0007669"/>
    <property type="project" value="UniProtKB-SubCell"/>
</dbReference>
<dbReference type="AlphaFoldDB" id="A0A3B3HRM4"/>
<reference evidence="6" key="3">
    <citation type="submission" date="2025-09" db="UniProtKB">
        <authorList>
            <consortium name="Ensembl"/>
        </authorList>
    </citation>
    <scope>IDENTIFICATION</scope>
    <source>
        <strain evidence="6">Hd-rR</strain>
    </source>
</reference>
<organism evidence="6 7">
    <name type="scientific">Oryzias latipes</name>
    <name type="common">Japanese rice fish</name>
    <name type="synonym">Japanese killifish</name>
    <dbReference type="NCBI Taxonomy" id="8090"/>
    <lineage>
        <taxon>Eukaryota</taxon>
        <taxon>Metazoa</taxon>
        <taxon>Chordata</taxon>
        <taxon>Craniata</taxon>
        <taxon>Vertebrata</taxon>
        <taxon>Euteleostomi</taxon>
        <taxon>Actinopterygii</taxon>
        <taxon>Neopterygii</taxon>
        <taxon>Teleostei</taxon>
        <taxon>Neoteleostei</taxon>
        <taxon>Acanthomorphata</taxon>
        <taxon>Ovalentaria</taxon>
        <taxon>Atherinomorphae</taxon>
        <taxon>Beloniformes</taxon>
        <taxon>Adrianichthyidae</taxon>
        <taxon>Oryziinae</taxon>
        <taxon>Oryzias</taxon>
    </lineage>
</organism>
<evidence type="ECO:0000256" key="5">
    <source>
        <dbReference type="SAM" id="MobiDB-lite"/>
    </source>
</evidence>
<dbReference type="GO" id="GO:0006355">
    <property type="term" value="P:regulation of DNA-templated transcription"/>
    <property type="evidence" value="ECO:0007669"/>
    <property type="project" value="InterPro"/>
</dbReference>
<dbReference type="Bgee" id="ENSORLG00000029792">
    <property type="expression patterns" value="Expressed in mesonephros and 15 other cell types or tissues"/>
</dbReference>
<reference evidence="6 7" key="1">
    <citation type="journal article" date="2007" name="Nature">
        <title>The medaka draft genome and insights into vertebrate genome evolution.</title>
        <authorList>
            <person name="Kasahara M."/>
            <person name="Naruse K."/>
            <person name="Sasaki S."/>
            <person name="Nakatani Y."/>
            <person name="Qu W."/>
            <person name="Ahsan B."/>
            <person name="Yamada T."/>
            <person name="Nagayasu Y."/>
            <person name="Doi K."/>
            <person name="Kasai Y."/>
            <person name="Jindo T."/>
            <person name="Kobayashi D."/>
            <person name="Shimada A."/>
            <person name="Toyoda A."/>
            <person name="Kuroki Y."/>
            <person name="Fujiyama A."/>
            <person name="Sasaki T."/>
            <person name="Shimizu A."/>
            <person name="Asakawa S."/>
            <person name="Shimizu N."/>
            <person name="Hashimoto S."/>
            <person name="Yang J."/>
            <person name="Lee Y."/>
            <person name="Matsushima K."/>
            <person name="Sugano S."/>
            <person name="Sakaizumi M."/>
            <person name="Narita T."/>
            <person name="Ohishi K."/>
            <person name="Haga S."/>
            <person name="Ohta F."/>
            <person name="Nomoto H."/>
            <person name="Nogata K."/>
            <person name="Morishita T."/>
            <person name="Endo T."/>
            <person name="Shin-I T."/>
            <person name="Takeda H."/>
            <person name="Morishita S."/>
            <person name="Kohara Y."/>
        </authorList>
    </citation>
    <scope>NUCLEOTIDE SEQUENCE [LARGE SCALE GENOMIC DNA]</scope>
    <source>
        <strain evidence="6 7">Hd-rR</strain>
    </source>
</reference>
<keyword evidence="3" id="KW-0804">Transcription</keyword>
<accession>A0A3B3HRM4</accession>
<reference evidence="6" key="2">
    <citation type="submission" date="2025-08" db="UniProtKB">
        <authorList>
            <consortium name="Ensembl"/>
        </authorList>
    </citation>
    <scope>IDENTIFICATION</scope>
    <source>
        <strain evidence="6">Hd-rR</strain>
    </source>
</reference>
<dbReference type="SUPFAM" id="SSF47762">
    <property type="entry name" value="PAH2 domain"/>
    <property type="match status" value="1"/>
</dbReference>